<protein>
    <recommendedName>
        <fullName evidence="4">hAT-like transposase RNase-H fold domain-containing protein</fullName>
    </recommendedName>
</protein>
<feature type="region of interest" description="Disordered" evidence="1">
    <location>
        <begin position="63"/>
        <end position="98"/>
    </location>
</feature>
<feature type="region of interest" description="Disordered" evidence="1">
    <location>
        <begin position="382"/>
        <end position="442"/>
    </location>
</feature>
<dbReference type="SUPFAM" id="SSF53098">
    <property type="entry name" value="Ribonuclease H-like"/>
    <property type="match status" value="1"/>
</dbReference>
<dbReference type="PANTHER" id="PTHR47501">
    <property type="entry name" value="TRANSPOSASE-RELATED"/>
    <property type="match status" value="1"/>
</dbReference>
<evidence type="ECO:0000313" key="2">
    <source>
        <dbReference type="EMBL" id="PLW41003.1"/>
    </source>
</evidence>
<name>A0A2N5UTD3_9BASI</name>
<proteinExistence type="predicted"/>
<dbReference type="InterPro" id="IPR012337">
    <property type="entry name" value="RNaseH-like_sf"/>
</dbReference>
<feature type="compositionally biased region" description="Low complexity" evidence="1">
    <location>
        <begin position="75"/>
        <end position="87"/>
    </location>
</feature>
<reference evidence="2 3" key="1">
    <citation type="submission" date="2017-11" db="EMBL/GenBank/DDBJ databases">
        <title>De novo assembly and phasing of dikaryotic genomes from two isolates of Puccinia coronata f. sp. avenae, the causal agent of oat crown rust.</title>
        <authorList>
            <person name="Miller M.E."/>
            <person name="Zhang Y."/>
            <person name="Omidvar V."/>
            <person name="Sperschneider J."/>
            <person name="Schwessinger B."/>
            <person name="Raley C."/>
            <person name="Palmer J.M."/>
            <person name="Garnica D."/>
            <person name="Upadhyaya N."/>
            <person name="Rathjen J."/>
            <person name="Taylor J.M."/>
            <person name="Park R.F."/>
            <person name="Dodds P.N."/>
            <person name="Hirsch C.D."/>
            <person name="Kianian S.F."/>
            <person name="Figueroa M."/>
        </authorList>
    </citation>
    <scope>NUCLEOTIDE SEQUENCE [LARGE SCALE GENOMIC DNA]</scope>
    <source>
        <strain evidence="2">12SD80</strain>
    </source>
</reference>
<comment type="caution">
    <text evidence="2">The sequence shown here is derived from an EMBL/GenBank/DDBJ whole genome shotgun (WGS) entry which is preliminary data.</text>
</comment>
<feature type="region of interest" description="Disordered" evidence="1">
    <location>
        <begin position="1"/>
        <end position="40"/>
    </location>
</feature>
<evidence type="ECO:0000256" key="1">
    <source>
        <dbReference type="SAM" id="MobiDB-lite"/>
    </source>
</evidence>
<feature type="non-terminal residue" evidence="2">
    <location>
        <position position="638"/>
    </location>
</feature>
<feature type="compositionally biased region" description="Polar residues" evidence="1">
    <location>
        <begin position="8"/>
        <end position="40"/>
    </location>
</feature>
<evidence type="ECO:0008006" key="4">
    <source>
        <dbReference type="Google" id="ProtNLM"/>
    </source>
</evidence>
<feature type="compositionally biased region" description="Polar residues" evidence="1">
    <location>
        <begin position="400"/>
        <end position="414"/>
    </location>
</feature>
<sequence>MSVHMASQDPQSTHPHPSSNQDKNAGYATDQSQTLPCRSSRASLLVVVPNMVAPLSDSRVRLTHPALTNSKKEPASAASSSESDLSAQIQSESDDENTHGNLVCHRNGFTQLGKNDCGCVNCDKAKQAGIKLPPSVAKRRKMETNINRETKQIGILGFLQVQHPFDNNVLNQLIVMWQIRQALPWSRIKDPILRAAFAYSNKKAFLYGRRWSADKAKVLYSMLKSNVFKELNDLQTKFTLVHDVWTTKGNRFAFIGAAVAYIDDNWKYVVRNLALKMLPWRHTTDSGSNNNTMAASLYNLIHRNNINKDHIESGTADLEESGWDPKTRHVWCFCHKIALVVNTGLKALSLQTLPPGKMKESVLGFFPVLGKLIEEDKPKDGKQINLAGKTAPHLEDYNAGSKSDYGNTNEEVQGNPSYSDNNSDDPDPTTQPTPSAKHAPTERLRELTQKLDVVIKQITRSAAQHAHFQRTAEKLNIKVAPLIAGYGIRWNIKYQSYQKAIDAREVIDHILKHDHQQNQTGGGLFDDVHFLPWDWKEIDNLNAELEVFVKLTLQMEGNLATGTHVIPKYLDLKESLLEKRKRALDTDLLYPMYHAMLKKVDKYLDEAMRCKTLVLATMMNPCFRLNLFQLVFGSDSLE</sequence>
<dbReference type="Proteomes" id="UP000235392">
    <property type="component" value="Unassembled WGS sequence"/>
</dbReference>
<evidence type="ECO:0000313" key="3">
    <source>
        <dbReference type="Proteomes" id="UP000235392"/>
    </source>
</evidence>
<organism evidence="2 3">
    <name type="scientific">Puccinia coronata f. sp. avenae</name>
    <dbReference type="NCBI Taxonomy" id="200324"/>
    <lineage>
        <taxon>Eukaryota</taxon>
        <taxon>Fungi</taxon>
        <taxon>Dikarya</taxon>
        <taxon>Basidiomycota</taxon>
        <taxon>Pucciniomycotina</taxon>
        <taxon>Pucciniomycetes</taxon>
        <taxon>Pucciniales</taxon>
        <taxon>Pucciniaceae</taxon>
        <taxon>Puccinia</taxon>
    </lineage>
</organism>
<gene>
    <name evidence="2" type="ORF">PCASD_06574</name>
</gene>
<dbReference type="PANTHER" id="PTHR47501:SF5">
    <property type="entry name" value="HAT C-TERMINAL DIMERISATION DOMAIN-CONTAINING PROTEIN"/>
    <property type="match status" value="1"/>
</dbReference>
<accession>A0A2N5UTD3</accession>
<dbReference type="EMBL" id="PGCI01000095">
    <property type="protein sequence ID" value="PLW41003.1"/>
    <property type="molecule type" value="Genomic_DNA"/>
</dbReference>
<dbReference type="AlphaFoldDB" id="A0A2N5UTD3"/>